<dbReference type="InterPro" id="IPR036249">
    <property type="entry name" value="Thioredoxin-like_sf"/>
</dbReference>
<dbReference type="EMBL" id="CP091511">
    <property type="protein sequence ID" value="UOO87967.1"/>
    <property type="molecule type" value="Genomic_DNA"/>
</dbReference>
<name>A0ABY4DWS5_9NEIS</name>
<keyword evidence="1" id="KW-0732">Signal</keyword>
<gene>
    <name evidence="2" type="ORF">LVJ82_10730</name>
</gene>
<dbReference type="SUPFAM" id="SSF52833">
    <property type="entry name" value="Thioredoxin-like"/>
    <property type="match status" value="1"/>
</dbReference>
<dbReference type="RefSeq" id="WP_058356593.1">
    <property type="nucleotide sequence ID" value="NZ_CABKVG010000009.1"/>
</dbReference>
<evidence type="ECO:0000313" key="2">
    <source>
        <dbReference type="EMBL" id="UOO87967.1"/>
    </source>
</evidence>
<dbReference type="Pfam" id="PF04214">
    <property type="entry name" value="DUF411"/>
    <property type="match status" value="1"/>
</dbReference>
<organism evidence="2 3">
    <name type="scientific">Vitreoscilla massiliensis</name>
    <dbReference type="NCBI Taxonomy" id="1689272"/>
    <lineage>
        <taxon>Bacteria</taxon>
        <taxon>Pseudomonadati</taxon>
        <taxon>Pseudomonadota</taxon>
        <taxon>Betaproteobacteria</taxon>
        <taxon>Neisseriales</taxon>
        <taxon>Neisseriaceae</taxon>
        <taxon>Vitreoscilla</taxon>
    </lineage>
</organism>
<feature type="chain" id="PRO_5045149775" evidence="1">
    <location>
        <begin position="28"/>
        <end position="151"/>
    </location>
</feature>
<dbReference type="Proteomes" id="UP000832011">
    <property type="component" value="Chromosome"/>
</dbReference>
<reference evidence="2 3" key="1">
    <citation type="journal article" date="2022" name="Res Sq">
        <title>Evolution of multicellular longitudinally dividing oral cavity symbionts (Neisseriaceae).</title>
        <authorList>
            <person name="Nyongesa S."/>
            <person name="Weber P."/>
            <person name="Bernet E."/>
            <person name="Pullido F."/>
            <person name="Nieckarz M."/>
            <person name="Delaby M."/>
            <person name="Nieves C."/>
            <person name="Viehboeck T."/>
            <person name="Krause N."/>
            <person name="Rivera-Millot A."/>
            <person name="Nakamura A."/>
            <person name="Vischer N."/>
            <person name="VanNieuwenhze M."/>
            <person name="Brun Y."/>
            <person name="Cava F."/>
            <person name="Bulgheresi S."/>
            <person name="Veyrier F."/>
        </authorList>
    </citation>
    <scope>NUCLEOTIDE SEQUENCE [LARGE SCALE GENOMIC DNA]</scope>
    <source>
        <strain evidence="2 3">SN4</strain>
    </source>
</reference>
<proteinExistence type="predicted"/>
<feature type="signal peptide" evidence="1">
    <location>
        <begin position="1"/>
        <end position="27"/>
    </location>
</feature>
<evidence type="ECO:0000313" key="3">
    <source>
        <dbReference type="Proteomes" id="UP000832011"/>
    </source>
</evidence>
<sequence length="151" mass="16252">MQNLFSTWGRRALLAVGLSLLSTSVWAQTWPAATVYKSSTCGCCIEYVKYLRANGMKVSAIDHNNMNALRQQLGTDKVASCHTVKIGAYVVEGHVPVAAIRQMLAQKPNIKGVSLPGMPYNSPGMGPEKKGSLKILSIGRAGQVQGVYMVL</sequence>
<evidence type="ECO:0000256" key="1">
    <source>
        <dbReference type="SAM" id="SignalP"/>
    </source>
</evidence>
<accession>A0ABY4DWS5</accession>
<keyword evidence="3" id="KW-1185">Reference proteome</keyword>
<dbReference type="InterPro" id="IPR007332">
    <property type="entry name" value="DUF411"/>
</dbReference>
<protein>
    <submittedName>
        <fullName evidence="2">CopG family transcriptional regulator</fullName>
    </submittedName>
</protein>